<keyword evidence="7" id="KW-1185">Reference proteome</keyword>
<dbReference type="SUPFAM" id="SSF51161">
    <property type="entry name" value="Trimeric LpxA-like enzymes"/>
    <property type="match status" value="1"/>
</dbReference>
<dbReference type="PANTHER" id="PTHR43300">
    <property type="entry name" value="ACETYLTRANSFERASE"/>
    <property type="match status" value="1"/>
</dbReference>
<evidence type="ECO:0000256" key="3">
    <source>
        <dbReference type="ARBA" id="ARBA00022737"/>
    </source>
</evidence>
<accession>A0A386PTI1</accession>
<protein>
    <submittedName>
        <fullName evidence="6">Vat family streptogramin A O-acetyltransferase</fullName>
    </submittedName>
</protein>
<organism evidence="6 7">
    <name type="scientific">Companilactobacillus zhachilii</name>
    <dbReference type="NCBI Taxonomy" id="2304606"/>
    <lineage>
        <taxon>Bacteria</taxon>
        <taxon>Bacillati</taxon>
        <taxon>Bacillota</taxon>
        <taxon>Bacilli</taxon>
        <taxon>Lactobacillales</taxon>
        <taxon>Lactobacillaceae</taxon>
        <taxon>Companilactobacillus</taxon>
    </lineage>
</organism>
<proteinExistence type="inferred from homology"/>
<gene>
    <name evidence="6" type="primary">vat</name>
    <name evidence="6" type="ORF">D1B17_09160</name>
</gene>
<keyword evidence="3" id="KW-0677">Repeat</keyword>
<evidence type="ECO:0000313" key="6">
    <source>
        <dbReference type="EMBL" id="AYE38792.1"/>
    </source>
</evidence>
<dbReference type="GO" id="GO:0046677">
    <property type="term" value="P:response to antibiotic"/>
    <property type="evidence" value="ECO:0007669"/>
    <property type="project" value="UniProtKB-KW"/>
</dbReference>
<dbReference type="InterPro" id="IPR011004">
    <property type="entry name" value="Trimer_LpxA-like_sf"/>
</dbReference>
<dbReference type="Pfam" id="PF00132">
    <property type="entry name" value="Hexapep"/>
    <property type="match status" value="1"/>
</dbReference>
<dbReference type="InterPro" id="IPR001451">
    <property type="entry name" value="Hexapep"/>
</dbReference>
<dbReference type="EMBL" id="CP031933">
    <property type="protein sequence ID" value="AYE38792.1"/>
    <property type="molecule type" value="Genomic_DNA"/>
</dbReference>
<comment type="similarity">
    <text evidence="1">Belongs to the transferase hexapeptide repeat family.</text>
</comment>
<dbReference type="NCBIfam" id="NF000311">
    <property type="entry name" value="Vat_ABCDEFH"/>
    <property type="match status" value="1"/>
</dbReference>
<dbReference type="OrthoDB" id="9801697at2"/>
<evidence type="ECO:0000313" key="7">
    <source>
        <dbReference type="Proteomes" id="UP000267208"/>
    </source>
</evidence>
<keyword evidence="5" id="KW-0012">Acyltransferase</keyword>
<evidence type="ECO:0000256" key="5">
    <source>
        <dbReference type="ARBA" id="ARBA00023315"/>
    </source>
</evidence>
<dbReference type="CDD" id="cd03349">
    <property type="entry name" value="LbH_XAT"/>
    <property type="match status" value="1"/>
</dbReference>
<dbReference type="Proteomes" id="UP000267208">
    <property type="component" value="Chromosome"/>
</dbReference>
<dbReference type="KEGG" id="lzh:D1B17_09160"/>
<dbReference type="PANTHER" id="PTHR43300:SF11">
    <property type="entry name" value="ACETYLTRANSFERASE RV3034C-RELATED"/>
    <property type="match status" value="1"/>
</dbReference>
<evidence type="ECO:0000256" key="4">
    <source>
        <dbReference type="ARBA" id="ARBA00023251"/>
    </source>
</evidence>
<dbReference type="Gene3D" id="2.160.10.10">
    <property type="entry name" value="Hexapeptide repeat proteins"/>
    <property type="match status" value="1"/>
</dbReference>
<keyword evidence="4" id="KW-0046">Antibiotic resistance</keyword>
<dbReference type="AlphaFoldDB" id="A0A386PTI1"/>
<evidence type="ECO:0000256" key="1">
    <source>
        <dbReference type="ARBA" id="ARBA00007274"/>
    </source>
</evidence>
<dbReference type="FunFam" id="2.160.10.10:FF:000037">
    <property type="entry name" value="Streptogramin A acetyltransferase"/>
    <property type="match status" value="1"/>
</dbReference>
<dbReference type="InterPro" id="IPR050179">
    <property type="entry name" value="Trans_hexapeptide_repeat"/>
</dbReference>
<keyword evidence="2 6" id="KW-0808">Transferase</keyword>
<reference evidence="7" key="1">
    <citation type="submission" date="2018-08" db="EMBL/GenBank/DDBJ databases">
        <title>Genome of Lactobacillus sp. HBUAS52074.</title>
        <authorList>
            <person name="Guo Z."/>
            <person name="Zhang Z.D."/>
        </authorList>
    </citation>
    <scope>NUCLEOTIDE SEQUENCE [LARGE SCALE GENOMIC DNA]</scope>
    <source>
        <strain evidence="7">HBUAS52074</strain>
    </source>
</reference>
<name>A0A386PTI1_9LACO</name>
<dbReference type="RefSeq" id="WP_120143022.1">
    <property type="nucleotide sequence ID" value="NZ_CP031933.2"/>
</dbReference>
<sequence>MSLPDPNAIYPNPNIPEMVFVKNVVTRPNITVGEYTYYDDKNNPEKFEDHVTHHYEFLNDKLIIGKFCSIASGIEFVMNGANHVMEGITTYPFNILGGDWADHIPTLADLPLKGDTVVGNDVWFGQNVTVMPGVKIHDGAIIAANTTVVKDVEPYSIVGGNPSRLLKYRFSAEEIQLLEKLAWWNKDINWISEHIEELTIDKVDVSKLHQWIDS</sequence>
<evidence type="ECO:0000256" key="2">
    <source>
        <dbReference type="ARBA" id="ARBA00022679"/>
    </source>
</evidence>
<dbReference type="GO" id="GO:0016746">
    <property type="term" value="F:acyltransferase activity"/>
    <property type="evidence" value="ECO:0007669"/>
    <property type="project" value="UniProtKB-KW"/>
</dbReference>